<keyword evidence="3" id="KW-0645">Protease</keyword>
<dbReference type="EMBL" id="PQAP01000028">
    <property type="protein sequence ID" value="PWB74554.1"/>
    <property type="molecule type" value="Genomic_DNA"/>
</dbReference>
<dbReference type="PROSITE" id="PS52035">
    <property type="entry name" value="PEPTIDASE_M14"/>
    <property type="match status" value="1"/>
</dbReference>
<dbReference type="PROSITE" id="PS51234">
    <property type="entry name" value="TSP3"/>
    <property type="match status" value="1"/>
</dbReference>
<reference evidence="11 12" key="1">
    <citation type="journal article" date="2018" name="ISME J.">
        <title>A methanotrophic archaeon couples anaerobic oxidation of methane to Fe(III) reduction.</title>
        <authorList>
            <person name="Cai C."/>
            <person name="Leu A.O."/>
            <person name="Xie G.J."/>
            <person name="Guo J."/>
            <person name="Feng Y."/>
            <person name="Zhao J.X."/>
            <person name="Tyson G.W."/>
            <person name="Yuan Z."/>
            <person name="Hu S."/>
        </authorList>
    </citation>
    <scope>NUCLEOTIDE SEQUENCE [LARGE SCALE GENOMIC DNA]</scope>
    <source>
        <strain evidence="11">FeB_12</strain>
    </source>
</reference>
<accession>A0A855X495</accession>
<sequence length="677" mass="73217">MRRLHRSLLGVTALFLTVSSFTSTITAGTVPAYENHSQMYVPPMSADRTRAFLAGGFDIVRRLPDSGYEVVATSRDRAELVTRFGASVTIGDMEEFFRARMGAAGLMGGFHTYSETLAELDSIHAVNPTTTLVDTIGYSLENRPMVAFKISDNAAVDEPDEVEVMYCGLIHAREPVTLEAILVQIHYLLEHPSDTAIARLIETSEIWFVPIINVDGYVFNETTNPEGGGMWRKNLRNNGDGSFGIDLNRNWGFEWGKYANSSSYGSSEVYHGTGPFSEPETQVMRDFINAHEFTVAVNMHAYGNFYNYPMGVYGIDGCPDNPIFNDMVGSIAGEVGYAFSSYGTAGFGGDAACWQYAEQTSKPKVFSALVESGTWFWPTLAEANQQCQLMLQANMNFLRRAHDLQGNPSRWLSASVSYMDTTVNGCASPFTRSFTFRNRHPSMPLSVTMAFYDYSSAPGWCTAHPVNGTIGPLDSIVVPLDFDPSVLFGRSNGFAATGLLYVNVLYPSAGVYDNLSFWVIERYATDDADSDSWSDSCDNCPTVANVTQEDTDGDGVGDACDNCIAAVNPSQLDSDLDGIGDACDNCPLVANPGQEDKNHNGVGDVCCCVGVTGNVNDAGIVDLADLSSLVSYLTGGGYVLPCQKEANVNASGIIDLADLSSLVSYLTGGGFILPNCT</sequence>
<evidence type="ECO:0000259" key="10">
    <source>
        <dbReference type="PROSITE" id="PS52035"/>
    </source>
</evidence>
<evidence type="ECO:0000313" key="12">
    <source>
        <dbReference type="Proteomes" id="UP000250918"/>
    </source>
</evidence>
<dbReference type="PANTHER" id="PTHR11705">
    <property type="entry name" value="PROTEASE FAMILY M14 CARBOXYPEPTIDASE A,B"/>
    <property type="match status" value="1"/>
</dbReference>
<name>A0A855X495_9BACT</name>
<dbReference type="InterPro" id="IPR017897">
    <property type="entry name" value="Thrombospondin_3_rpt"/>
</dbReference>
<feature type="active site" description="Proton donor/acceptor" evidence="8">
    <location>
        <position position="371"/>
    </location>
</feature>
<comment type="similarity">
    <text evidence="2 8">Belongs to the peptidase M14 family.</text>
</comment>
<dbReference type="GO" id="GO:0006508">
    <property type="term" value="P:proteolysis"/>
    <property type="evidence" value="ECO:0007669"/>
    <property type="project" value="UniProtKB-KW"/>
</dbReference>
<dbReference type="GO" id="GO:0000272">
    <property type="term" value="P:polysaccharide catabolic process"/>
    <property type="evidence" value="ECO:0007669"/>
    <property type="project" value="InterPro"/>
</dbReference>
<evidence type="ECO:0000256" key="8">
    <source>
        <dbReference type="PROSITE-ProRule" id="PRU01379"/>
    </source>
</evidence>
<dbReference type="PRINTS" id="PR00765">
    <property type="entry name" value="CRBOXYPTASEA"/>
</dbReference>
<proteinExistence type="inferred from homology"/>
<dbReference type="GO" id="GO:0007155">
    <property type="term" value="P:cell adhesion"/>
    <property type="evidence" value="ECO:0007669"/>
    <property type="project" value="InterPro"/>
</dbReference>
<dbReference type="SMART" id="SM00631">
    <property type="entry name" value="Zn_pept"/>
    <property type="match status" value="1"/>
</dbReference>
<dbReference type="SUPFAM" id="SSF63446">
    <property type="entry name" value="Type I dockerin domain"/>
    <property type="match status" value="1"/>
</dbReference>
<comment type="cofactor">
    <cofactor evidence="1">
        <name>Zn(2+)</name>
        <dbReference type="ChEBI" id="CHEBI:29105"/>
    </cofactor>
</comment>
<dbReference type="Gene3D" id="3.40.630.10">
    <property type="entry name" value="Zn peptidases"/>
    <property type="match status" value="1"/>
</dbReference>
<dbReference type="GO" id="GO:0005509">
    <property type="term" value="F:calcium ion binding"/>
    <property type="evidence" value="ECO:0007669"/>
    <property type="project" value="InterPro"/>
</dbReference>
<feature type="domain" description="Peptidase M14" evidence="10">
    <location>
        <begin position="109"/>
        <end position="401"/>
    </location>
</feature>
<evidence type="ECO:0000256" key="7">
    <source>
        <dbReference type="ARBA" id="ARBA00023049"/>
    </source>
</evidence>
<feature type="chain" id="PRO_5033011839" description="Peptidase M14 domain-containing protein" evidence="9">
    <location>
        <begin position="28"/>
        <end position="677"/>
    </location>
</feature>
<evidence type="ECO:0000256" key="3">
    <source>
        <dbReference type="ARBA" id="ARBA00022670"/>
    </source>
</evidence>
<dbReference type="InterPro" id="IPR036439">
    <property type="entry name" value="Dockerin_dom_sf"/>
</dbReference>
<gene>
    <name evidence="11" type="ORF">C3F09_03805</name>
</gene>
<evidence type="ECO:0000256" key="4">
    <source>
        <dbReference type="ARBA" id="ARBA00022729"/>
    </source>
</evidence>
<dbReference type="CDD" id="cd03859">
    <property type="entry name" value="M14_CPT"/>
    <property type="match status" value="1"/>
</dbReference>
<dbReference type="InterPro" id="IPR003367">
    <property type="entry name" value="Thrombospondin_3-like_rpt"/>
</dbReference>
<dbReference type="SUPFAM" id="SSF103647">
    <property type="entry name" value="TSP type-3 repeat"/>
    <property type="match status" value="1"/>
</dbReference>
<dbReference type="Pfam" id="PF02412">
    <property type="entry name" value="TSP_3"/>
    <property type="match status" value="2"/>
</dbReference>
<evidence type="ECO:0000256" key="5">
    <source>
        <dbReference type="ARBA" id="ARBA00022801"/>
    </source>
</evidence>
<dbReference type="InterPro" id="IPR000834">
    <property type="entry name" value="Peptidase_M14"/>
</dbReference>
<evidence type="ECO:0000313" key="11">
    <source>
        <dbReference type="EMBL" id="PWB74554.1"/>
    </source>
</evidence>
<organism evidence="11 12">
    <name type="scientific">candidate division GN15 bacterium</name>
    <dbReference type="NCBI Taxonomy" id="2072418"/>
    <lineage>
        <taxon>Bacteria</taxon>
        <taxon>candidate division GN15</taxon>
    </lineage>
</organism>
<comment type="caution">
    <text evidence="11">The sequence shown here is derived from an EMBL/GenBank/DDBJ whole genome shotgun (WGS) entry which is preliminary data.</text>
</comment>
<keyword evidence="5" id="KW-0378">Hydrolase</keyword>
<dbReference type="AlphaFoldDB" id="A0A855X495"/>
<dbReference type="SUPFAM" id="SSF53187">
    <property type="entry name" value="Zn-dependent exopeptidases"/>
    <property type="match status" value="1"/>
</dbReference>
<protein>
    <recommendedName>
        <fullName evidence="10">Peptidase M14 domain-containing protein</fullName>
    </recommendedName>
</protein>
<feature type="signal peptide" evidence="9">
    <location>
        <begin position="1"/>
        <end position="27"/>
    </location>
</feature>
<dbReference type="Gene3D" id="4.10.1080.10">
    <property type="entry name" value="TSP type-3 repeat"/>
    <property type="match status" value="1"/>
</dbReference>
<dbReference type="GO" id="GO:0004181">
    <property type="term" value="F:metallocarboxypeptidase activity"/>
    <property type="evidence" value="ECO:0007669"/>
    <property type="project" value="InterPro"/>
</dbReference>
<dbReference type="GO" id="GO:0008270">
    <property type="term" value="F:zinc ion binding"/>
    <property type="evidence" value="ECO:0007669"/>
    <property type="project" value="InterPro"/>
</dbReference>
<evidence type="ECO:0000256" key="6">
    <source>
        <dbReference type="ARBA" id="ARBA00022833"/>
    </source>
</evidence>
<dbReference type="InterPro" id="IPR033810">
    <property type="entry name" value="Carboxypeptidase_T"/>
</dbReference>
<dbReference type="PANTHER" id="PTHR11705:SF143">
    <property type="entry name" value="SLL0236 PROTEIN"/>
    <property type="match status" value="1"/>
</dbReference>
<dbReference type="InterPro" id="IPR028974">
    <property type="entry name" value="TSP_type-3_rpt"/>
</dbReference>
<evidence type="ECO:0000256" key="1">
    <source>
        <dbReference type="ARBA" id="ARBA00001947"/>
    </source>
</evidence>
<evidence type="ECO:0000256" key="2">
    <source>
        <dbReference type="ARBA" id="ARBA00005988"/>
    </source>
</evidence>
<dbReference type="Proteomes" id="UP000250918">
    <property type="component" value="Unassembled WGS sequence"/>
</dbReference>
<dbReference type="Pfam" id="PF00246">
    <property type="entry name" value="Peptidase_M14"/>
    <property type="match status" value="1"/>
</dbReference>
<keyword evidence="4 9" id="KW-0732">Signal</keyword>
<keyword evidence="6" id="KW-0862">Zinc</keyword>
<evidence type="ECO:0000256" key="9">
    <source>
        <dbReference type="SAM" id="SignalP"/>
    </source>
</evidence>
<dbReference type="GO" id="GO:0005615">
    <property type="term" value="C:extracellular space"/>
    <property type="evidence" value="ECO:0007669"/>
    <property type="project" value="TreeGrafter"/>
</dbReference>
<keyword evidence="7" id="KW-0482">Metalloprotease</keyword>